<dbReference type="EMBL" id="CAXITT010000156">
    <property type="protein sequence ID" value="CAL1533940.1"/>
    <property type="molecule type" value="Genomic_DNA"/>
</dbReference>
<dbReference type="PROSITE" id="PS50026">
    <property type="entry name" value="EGF_3"/>
    <property type="match status" value="1"/>
</dbReference>
<dbReference type="AlphaFoldDB" id="A0AAV2HIU1"/>
<feature type="domain" description="EGF-like" evidence="7">
    <location>
        <begin position="108"/>
        <end position="147"/>
    </location>
</feature>
<dbReference type="SMART" id="SM00181">
    <property type="entry name" value="EGF"/>
    <property type="match status" value="3"/>
</dbReference>
<accession>A0AAV2HIU1</accession>
<dbReference type="InterPro" id="IPR001881">
    <property type="entry name" value="EGF-like_Ca-bd_dom"/>
</dbReference>
<evidence type="ECO:0008006" key="10">
    <source>
        <dbReference type="Google" id="ProtNLM"/>
    </source>
</evidence>
<protein>
    <recommendedName>
        <fullName evidence="10">EGF-like domain-containing protein</fullName>
    </recommendedName>
</protein>
<keyword evidence="1 5" id="KW-0245">EGF-like domain</keyword>
<dbReference type="Gene3D" id="2.10.25.10">
    <property type="entry name" value="Laminin"/>
    <property type="match status" value="1"/>
</dbReference>
<evidence type="ECO:0000256" key="3">
    <source>
        <dbReference type="ARBA" id="ARBA00022737"/>
    </source>
</evidence>
<dbReference type="Pfam" id="PF07645">
    <property type="entry name" value="EGF_CA"/>
    <property type="match status" value="1"/>
</dbReference>
<dbReference type="InterPro" id="IPR000152">
    <property type="entry name" value="EGF-type_Asp/Asn_hydroxyl_site"/>
</dbReference>
<dbReference type="InterPro" id="IPR018097">
    <property type="entry name" value="EGF_Ca-bd_CS"/>
</dbReference>
<comment type="caution">
    <text evidence="8">The sequence shown here is derived from an EMBL/GenBank/DDBJ whole genome shotgun (WGS) entry which is preliminary data.</text>
</comment>
<dbReference type="PROSITE" id="PS00010">
    <property type="entry name" value="ASX_HYDROXYL"/>
    <property type="match status" value="1"/>
</dbReference>
<evidence type="ECO:0000259" key="6">
    <source>
        <dbReference type="PROSITE" id="PS01180"/>
    </source>
</evidence>
<evidence type="ECO:0000313" key="8">
    <source>
        <dbReference type="EMBL" id="CAL1533940.1"/>
    </source>
</evidence>
<evidence type="ECO:0000256" key="5">
    <source>
        <dbReference type="PROSITE-ProRule" id="PRU00076"/>
    </source>
</evidence>
<dbReference type="InterPro" id="IPR049883">
    <property type="entry name" value="NOTCH1_EGF-like"/>
</dbReference>
<dbReference type="InterPro" id="IPR000859">
    <property type="entry name" value="CUB_dom"/>
</dbReference>
<dbReference type="CDD" id="cd00041">
    <property type="entry name" value="CUB"/>
    <property type="match status" value="1"/>
</dbReference>
<reference evidence="8 9" key="1">
    <citation type="submission" date="2024-04" db="EMBL/GenBank/DDBJ databases">
        <authorList>
            <consortium name="Genoscope - CEA"/>
            <person name="William W."/>
        </authorList>
    </citation>
    <scope>NUCLEOTIDE SEQUENCE [LARGE SCALE GENOMIC DNA]</scope>
</reference>
<keyword evidence="2" id="KW-0732">Signal</keyword>
<evidence type="ECO:0000256" key="2">
    <source>
        <dbReference type="ARBA" id="ARBA00022729"/>
    </source>
</evidence>
<name>A0AAV2HIU1_LYMST</name>
<dbReference type="CDD" id="cd00054">
    <property type="entry name" value="EGF_CA"/>
    <property type="match status" value="1"/>
</dbReference>
<dbReference type="InterPro" id="IPR035914">
    <property type="entry name" value="Sperma_CUB_dom_sf"/>
</dbReference>
<keyword evidence="4" id="KW-1015">Disulfide bond</keyword>
<dbReference type="SUPFAM" id="SSF49854">
    <property type="entry name" value="Spermadhesin, CUB domain"/>
    <property type="match status" value="1"/>
</dbReference>
<organism evidence="8 9">
    <name type="scientific">Lymnaea stagnalis</name>
    <name type="common">Great pond snail</name>
    <name type="synonym">Helix stagnalis</name>
    <dbReference type="NCBI Taxonomy" id="6523"/>
    <lineage>
        <taxon>Eukaryota</taxon>
        <taxon>Metazoa</taxon>
        <taxon>Spiralia</taxon>
        <taxon>Lophotrochozoa</taxon>
        <taxon>Mollusca</taxon>
        <taxon>Gastropoda</taxon>
        <taxon>Heterobranchia</taxon>
        <taxon>Euthyneura</taxon>
        <taxon>Panpulmonata</taxon>
        <taxon>Hygrophila</taxon>
        <taxon>Lymnaeoidea</taxon>
        <taxon>Lymnaeidae</taxon>
        <taxon>Lymnaea</taxon>
    </lineage>
</organism>
<keyword evidence="9" id="KW-1185">Reference proteome</keyword>
<gene>
    <name evidence="8" type="ORF">GSLYS_00007900001</name>
</gene>
<dbReference type="GO" id="GO:0005509">
    <property type="term" value="F:calcium ion binding"/>
    <property type="evidence" value="ECO:0007669"/>
    <property type="project" value="InterPro"/>
</dbReference>
<evidence type="ECO:0000256" key="4">
    <source>
        <dbReference type="ARBA" id="ARBA00023157"/>
    </source>
</evidence>
<keyword evidence="3" id="KW-0677">Repeat</keyword>
<evidence type="ECO:0000256" key="1">
    <source>
        <dbReference type="ARBA" id="ARBA00022536"/>
    </source>
</evidence>
<dbReference type="InterPro" id="IPR000742">
    <property type="entry name" value="EGF"/>
</dbReference>
<dbReference type="PROSITE" id="PS01186">
    <property type="entry name" value="EGF_2"/>
    <property type="match status" value="1"/>
</dbReference>
<comment type="caution">
    <text evidence="5">Lacks conserved residue(s) required for the propagation of feature annotation.</text>
</comment>
<dbReference type="PROSITE" id="PS01180">
    <property type="entry name" value="CUB"/>
    <property type="match status" value="1"/>
</dbReference>
<evidence type="ECO:0000313" key="9">
    <source>
        <dbReference type="Proteomes" id="UP001497497"/>
    </source>
</evidence>
<dbReference type="Gene3D" id="2.170.300.10">
    <property type="entry name" value="Tie2 ligand-binding domain superfamily"/>
    <property type="match status" value="1"/>
</dbReference>
<sequence>MDSLEIYNKEVIPTQLIGTYCGTRFPNIIRSTDRTMLLNMHTYYHYHSRFTRKGFRGQYYTHPCPAFKYGITCQFSCTCDQTKTEFCDNINGICVCKAGWMGSDCSDDVNECRFPKCAVNEVCQNLPGSFNCSCKNGFAKNANGLCVNVRASCTSKIKTVCSHSCYYDSVTGADTCSCPDGLELGTTDKTKYMCVVPYYPYGQSVGDFNLTTLNVKVGNSYRNANPIVFTSPTPFGETLKTEAYVFSNGLIGFDKIEVSEEPDLQ</sequence>
<proteinExistence type="predicted"/>
<feature type="non-terminal residue" evidence="8">
    <location>
        <position position="265"/>
    </location>
</feature>
<evidence type="ECO:0000259" key="7">
    <source>
        <dbReference type="PROSITE" id="PS50026"/>
    </source>
</evidence>
<dbReference type="Proteomes" id="UP001497497">
    <property type="component" value="Unassembled WGS sequence"/>
</dbReference>
<dbReference type="SMART" id="SM00179">
    <property type="entry name" value="EGF_CA"/>
    <property type="match status" value="1"/>
</dbReference>
<feature type="domain" description="CUB" evidence="6">
    <location>
        <begin position="1"/>
        <end position="62"/>
    </location>
</feature>
<dbReference type="SUPFAM" id="SSF57196">
    <property type="entry name" value="EGF/Laminin"/>
    <property type="match status" value="1"/>
</dbReference>
<dbReference type="PROSITE" id="PS01187">
    <property type="entry name" value="EGF_CA"/>
    <property type="match status" value="1"/>
</dbReference>